<keyword evidence="1" id="KW-0812">Transmembrane</keyword>
<accession>A0A916T8A6</accession>
<gene>
    <name evidence="2" type="ORF">GCM10011492_27700</name>
</gene>
<organism evidence="2 3">
    <name type="scientific">Flexivirga endophytica</name>
    <dbReference type="NCBI Taxonomy" id="1849103"/>
    <lineage>
        <taxon>Bacteria</taxon>
        <taxon>Bacillati</taxon>
        <taxon>Actinomycetota</taxon>
        <taxon>Actinomycetes</taxon>
        <taxon>Micrococcales</taxon>
        <taxon>Dermacoccaceae</taxon>
        <taxon>Flexivirga</taxon>
    </lineage>
</organism>
<proteinExistence type="predicted"/>
<name>A0A916T8A6_9MICO</name>
<evidence type="ECO:0000256" key="1">
    <source>
        <dbReference type="SAM" id="Phobius"/>
    </source>
</evidence>
<keyword evidence="3" id="KW-1185">Reference proteome</keyword>
<keyword evidence="1" id="KW-0472">Membrane</keyword>
<comment type="caution">
    <text evidence="2">The sequence shown here is derived from an EMBL/GenBank/DDBJ whole genome shotgun (WGS) entry which is preliminary data.</text>
</comment>
<protein>
    <submittedName>
        <fullName evidence="2">Uncharacterized protein</fullName>
    </submittedName>
</protein>
<dbReference type="AlphaFoldDB" id="A0A916T8A6"/>
<feature type="transmembrane region" description="Helical" evidence="1">
    <location>
        <begin position="6"/>
        <end position="24"/>
    </location>
</feature>
<evidence type="ECO:0000313" key="3">
    <source>
        <dbReference type="Proteomes" id="UP000636793"/>
    </source>
</evidence>
<dbReference type="EMBL" id="BMHI01000004">
    <property type="protein sequence ID" value="GGB35521.1"/>
    <property type="molecule type" value="Genomic_DNA"/>
</dbReference>
<sequence length="81" mass="8702">MAPVMILLIVLSGGLIGFLLRPGGGRWRPGRWLREADHRHFETIRSEAELAAQLAATEQFAGVDAQLAQLVGVLIGVDLVG</sequence>
<dbReference type="Proteomes" id="UP000636793">
    <property type="component" value="Unassembled WGS sequence"/>
</dbReference>
<reference evidence="2" key="1">
    <citation type="journal article" date="2014" name="Int. J. Syst. Evol. Microbiol.">
        <title>Complete genome sequence of Corynebacterium casei LMG S-19264T (=DSM 44701T), isolated from a smear-ripened cheese.</title>
        <authorList>
            <consortium name="US DOE Joint Genome Institute (JGI-PGF)"/>
            <person name="Walter F."/>
            <person name="Albersmeier A."/>
            <person name="Kalinowski J."/>
            <person name="Ruckert C."/>
        </authorList>
    </citation>
    <scope>NUCLEOTIDE SEQUENCE</scope>
    <source>
        <strain evidence="2">CGMCC 1.15085</strain>
    </source>
</reference>
<keyword evidence="1" id="KW-1133">Transmembrane helix</keyword>
<reference evidence="2" key="2">
    <citation type="submission" date="2020-09" db="EMBL/GenBank/DDBJ databases">
        <authorList>
            <person name="Sun Q."/>
            <person name="Zhou Y."/>
        </authorList>
    </citation>
    <scope>NUCLEOTIDE SEQUENCE</scope>
    <source>
        <strain evidence="2">CGMCC 1.15085</strain>
    </source>
</reference>
<evidence type="ECO:0000313" key="2">
    <source>
        <dbReference type="EMBL" id="GGB35521.1"/>
    </source>
</evidence>